<name>A0AAD7Z695_DIPPU</name>
<reference evidence="2" key="1">
    <citation type="journal article" date="2023" name="IScience">
        <title>Live-bearing cockroach genome reveals convergent evolutionary mechanisms linked to viviparity in insects and beyond.</title>
        <authorList>
            <person name="Fouks B."/>
            <person name="Harrison M.C."/>
            <person name="Mikhailova A.A."/>
            <person name="Marchal E."/>
            <person name="English S."/>
            <person name="Carruthers M."/>
            <person name="Jennings E.C."/>
            <person name="Chiamaka E.L."/>
            <person name="Frigard R.A."/>
            <person name="Pippel M."/>
            <person name="Attardo G.M."/>
            <person name="Benoit J.B."/>
            <person name="Bornberg-Bauer E."/>
            <person name="Tobe S.S."/>
        </authorList>
    </citation>
    <scope>NUCLEOTIDE SEQUENCE</scope>
    <source>
        <strain evidence="2">Stay&amp;Tobe</strain>
    </source>
</reference>
<comment type="caution">
    <text evidence="2">The sequence shown here is derived from an EMBL/GenBank/DDBJ whole genome shotgun (WGS) entry which is preliminary data.</text>
</comment>
<accession>A0AAD7Z695</accession>
<sequence length="214" mass="24405">NLIRLKEKRASQEDASCSSSEESGYEEDAIQITFGKNKKKQKPKLEKENMNDPLKGKLKKLIISEDDAETNERKEKKRKHVQSEVPQNIGNLRELPSDILESLPDQIPLKVPKFDKETSLVDKRKSSKVHIAKGKKKDFRNISDIDYIPLNTGGSTEFGVMALETSRSSKCMAEQAADFRQRMLYGSHVKRESANARQIYYQKLKASGKDRFVS</sequence>
<organism evidence="2 3">
    <name type="scientific">Diploptera punctata</name>
    <name type="common">Pacific beetle cockroach</name>
    <dbReference type="NCBI Taxonomy" id="6984"/>
    <lineage>
        <taxon>Eukaryota</taxon>
        <taxon>Metazoa</taxon>
        <taxon>Ecdysozoa</taxon>
        <taxon>Arthropoda</taxon>
        <taxon>Hexapoda</taxon>
        <taxon>Insecta</taxon>
        <taxon>Pterygota</taxon>
        <taxon>Neoptera</taxon>
        <taxon>Polyneoptera</taxon>
        <taxon>Dictyoptera</taxon>
        <taxon>Blattodea</taxon>
        <taxon>Blaberoidea</taxon>
        <taxon>Blaberidae</taxon>
        <taxon>Diplopterinae</taxon>
        <taxon>Diploptera</taxon>
    </lineage>
</organism>
<reference evidence="2" key="2">
    <citation type="submission" date="2023-05" db="EMBL/GenBank/DDBJ databases">
        <authorList>
            <person name="Fouks B."/>
        </authorList>
    </citation>
    <scope>NUCLEOTIDE SEQUENCE</scope>
    <source>
        <strain evidence="2">Stay&amp;Tobe</strain>
        <tissue evidence="2">Testes</tissue>
    </source>
</reference>
<protein>
    <submittedName>
        <fullName evidence="2">Uncharacterized protein</fullName>
    </submittedName>
</protein>
<feature type="region of interest" description="Disordered" evidence="1">
    <location>
        <begin position="1"/>
        <end position="86"/>
    </location>
</feature>
<evidence type="ECO:0000313" key="3">
    <source>
        <dbReference type="Proteomes" id="UP001233999"/>
    </source>
</evidence>
<keyword evidence="3" id="KW-1185">Reference proteome</keyword>
<gene>
    <name evidence="2" type="ORF">L9F63_008324</name>
</gene>
<feature type="compositionally biased region" description="Low complexity" evidence="1">
    <location>
        <begin position="13"/>
        <end position="22"/>
    </location>
</feature>
<proteinExistence type="predicted"/>
<dbReference type="Proteomes" id="UP001233999">
    <property type="component" value="Unassembled WGS sequence"/>
</dbReference>
<dbReference type="EMBL" id="JASPKZ010010283">
    <property type="protein sequence ID" value="KAJ9574500.1"/>
    <property type="molecule type" value="Genomic_DNA"/>
</dbReference>
<evidence type="ECO:0000256" key="1">
    <source>
        <dbReference type="SAM" id="MobiDB-lite"/>
    </source>
</evidence>
<evidence type="ECO:0000313" key="2">
    <source>
        <dbReference type="EMBL" id="KAJ9574500.1"/>
    </source>
</evidence>
<dbReference type="AlphaFoldDB" id="A0AAD7Z695"/>
<feature type="compositionally biased region" description="Basic and acidic residues" evidence="1">
    <location>
        <begin position="1"/>
        <end position="12"/>
    </location>
</feature>
<feature type="non-terminal residue" evidence="2">
    <location>
        <position position="1"/>
    </location>
</feature>